<evidence type="ECO:0000313" key="2">
    <source>
        <dbReference type="Proteomes" id="UP001352852"/>
    </source>
</evidence>
<dbReference type="EMBL" id="JAHUTJ010034996">
    <property type="protein sequence ID" value="MED6278275.1"/>
    <property type="molecule type" value="Genomic_DNA"/>
</dbReference>
<evidence type="ECO:0000313" key="1">
    <source>
        <dbReference type="EMBL" id="MED6278275.1"/>
    </source>
</evidence>
<accession>A0ABU7DUZ6</accession>
<sequence length="125" mass="13928">MVPQLIPFDVNEQRLYSELLPNRLAPHPISKGVTGHPAEEAHFNNLYPGSHSFGHDQRFMPISKGRNVDGLVNRELRFLAQLILHHNGPTQRPHCCSGCTDPSSISHSILPSLMNKTPRCLNSST</sequence>
<dbReference type="Proteomes" id="UP001352852">
    <property type="component" value="Unassembled WGS sequence"/>
</dbReference>
<proteinExistence type="predicted"/>
<protein>
    <submittedName>
        <fullName evidence="1">Uncharacterized protein</fullName>
    </submittedName>
</protein>
<gene>
    <name evidence="1" type="ORF">CHARACLAT_022045</name>
</gene>
<reference evidence="1 2" key="1">
    <citation type="submission" date="2021-06" db="EMBL/GenBank/DDBJ databases">
        <authorList>
            <person name="Palmer J.M."/>
        </authorList>
    </citation>
    <scope>NUCLEOTIDE SEQUENCE [LARGE SCALE GENOMIC DNA]</scope>
    <source>
        <strain evidence="1 2">CL_MEX2019</strain>
        <tissue evidence="1">Muscle</tissue>
    </source>
</reference>
<comment type="caution">
    <text evidence="1">The sequence shown here is derived from an EMBL/GenBank/DDBJ whole genome shotgun (WGS) entry which is preliminary data.</text>
</comment>
<name>A0ABU7DUZ6_9TELE</name>
<organism evidence="1 2">
    <name type="scientific">Characodon lateralis</name>
    <dbReference type="NCBI Taxonomy" id="208331"/>
    <lineage>
        <taxon>Eukaryota</taxon>
        <taxon>Metazoa</taxon>
        <taxon>Chordata</taxon>
        <taxon>Craniata</taxon>
        <taxon>Vertebrata</taxon>
        <taxon>Euteleostomi</taxon>
        <taxon>Actinopterygii</taxon>
        <taxon>Neopterygii</taxon>
        <taxon>Teleostei</taxon>
        <taxon>Neoteleostei</taxon>
        <taxon>Acanthomorphata</taxon>
        <taxon>Ovalentaria</taxon>
        <taxon>Atherinomorphae</taxon>
        <taxon>Cyprinodontiformes</taxon>
        <taxon>Goodeidae</taxon>
        <taxon>Characodon</taxon>
    </lineage>
</organism>
<keyword evidence="2" id="KW-1185">Reference proteome</keyword>